<evidence type="ECO:0000313" key="1">
    <source>
        <dbReference type="EMBL" id="CAG8482855.1"/>
    </source>
</evidence>
<organism evidence="1 2">
    <name type="scientific">Ambispora leptoticha</name>
    <dbReference type="NCBI Taxonomy" id="144679"/>
    <lineage>
        <taxon>Eukaryota</taxon>
        <taxon>Fungi</taxon>
        <taxon>Fungi incertae sedis</taxon>
        <taxon>Mucoromycota</taxon>
        <taxon>Glomeromycotina</taxon>
        <taxon>Glomeromycetes</taxon>
        <taxon>Archaeosporales</taxon>
        <taxon>Ambisporaceae</taxon>
        <taxon>Ambispora</taxon>
    </lineage>
</organism>
<reference evidence="1" key="1">
    <citation type="submission" date="2021-06" db="EMBL/GenBank/DDBJ databases">
        <authorList>
            <person name="Kallberg Y."/>
            <person name="Tangrot J."/>
            <person name="Rosling A."/>
        </authorList>
    </citation>
    <scope>NUCLEOTIDE SEQUENCE</scope>
    <source>
        <strain evidence="1">FL130A</strain>
    </source>
</reference>
<name>A0A9N8ZDX2_9GLOM</name>
<gene>
    <name evidence="1" type="ORF">ALEPTO_LOCUS2580</name>
</gene>
<sequence length="82" mass="9202">MSCIENSTEHEQKVNIVPLEGIVVDHTSMPTISQHILNDTSINNKEHTSSGILKTEISQTGESVINLFEIEEYNKKSKSDPY</sequence>
<protein>
    <submittedName>
        <fullName evidence="1">14508_t:CDS:1</fullName>
    </submittedName>
</protein>
<comment type="caution">
    <text evidence="1">The sequence shown here is derived from an EMBL/GenBank/DDBJ whole genome shotgun (WGS) entry which is preliminary data.</text>
</comment>
<dbReference type="Proteomes" id="UP000789508">
    <property type="component" value="Unassembled WGS sequence"/>
</dbReference>
<keyword evidence="2" id="KW-1185">Reference proteome</keyword>
<dbReference type="AlphaFoldDB" id="A0A9N8ZDX2"/>
<evidence type="ECO:0000313" key="2">
    <source>
        <dbReference type="Proteomes" id="UP000789508"/>
    </source>
</evidence>
<accession>A0A9N8ZDX2</accession>
<proteinExistence type="predicted"/>
<dbReference type="EMBL" id="CAJVPS010000391">
    <property type="protein sequence ID" value="CAG8482855.1"/>
    <property type="molecule type" value="Genomic_DNA"/>
</dbReference>